<protein>
    <submittedName>
        <fullName evidence="1">Pilus assembly protein PilP</fullName>
    </submittedName>
</protein>
<gene>
    <name evidence="1" type="ORF">BI198_05070</name>
</gene>
<proteinExistence type="predicted"/>
<dbReference type="PIRSF" id="PIRSF016481">
    <property type="entry name" value="Pilus_assembly_PilP"/>
    <property type="match status" value="1"/>
</dbReference>
<reference evidence="2" key="1">
    <citation type="submission" date="2016-09" db="EMBL/GenBank/DDBJ databases">
        <authorList>
            <person name="Wan X."/>
            <person name="Hou S."/>
        </authorList>
    </citation>
    <scope>NUCLEOTIDE SEQUENCE [LARGE SCALE GENOMIC DNA]</scope>
    <source>
        <strain evidence="2">KH87</strain>
    </source>
</reference>
<dbReference type="Gene3D" id="2.30.30.830">
    <property type="match status" value="1"/>
</dbReference>
<sequence length="179" mass="20342">MIKRLVAIAVSTILLTGCFDDLSEVQQYTEQVKLNTKSRIDPLPEVKEFEHIAYRSQNSRSPFSEPKPEAIQDKFLQVQDCLHPDPRRRKEPLEKYALDNLKMRGTLGDIGNIWALIEAADKTLHRITLNNHVGLFHGRVINVEPTHIELLELIPDGAGCWKERTTMLQMADTSPATSN</sequence>
<dbReference type="EMBL" id="MKEK01000001">
    <property type="protein sequence ID" value="OEY69009.1"/>
    <property type="molecule type" value="Genomic_DNA"/>
</dbReference>
<dbReference type="AlphaFoldDB" id="A0A1E7Q4D3"/>
<comment type="caution">
    <text evidence="1">The sequence shown here is derived from an EMBL/GenBank/DDBJ whole genome shotgun (WGS) entry which is preliminary data.</text>
</comment>
<dbReference type="InterPro" id="IPR007446">
    <property type="entry name" value="PilP"/>
</dbReference>
<evidence type="ECO:0000313" key="1">
    <source>
        <dbReference type="EMBL" id="OEY69009.1"/>
    </source>
</evidence>
<organism evidence="1 2">
    <name type="scientific">Rheinheimera salexigens</name>
    <dbReference type="NCBI Taxonomy" id="1628148"/>
    <lineage>
        <taxon>Bacteria</taxon>
        <taxon>Pseudomonadati</taxon>
        <taxon>Pseudomonadota</taxon>
        <taxon>Gammaproteobacteria</taxon>
        <taxon>Chromatiales</taxon>
        <taxon>Chromatiaceae</taxon>
        <taxon>Rheinheimera</taxon>
    </lineage>
</organism>
<dbReference type="Proteomes" id="UP000242258">
    <property type="component" value="Unassembled WGS sequence"/>
</dbReference>
<dbReference type="Pfam" id="PF04351">
    <property type="entry name" value="PilP"/>
    <property type="match status" value="1"/>
</dbReference>
<dbReference type="STRING" id="1628148.BI198_05070"/>
<dbReference type="OrthoDB" id="5296580at2"/>
<dbReference type="PROSITE" id="PS51257">
    <property type="entry name" value="PROKAR_LIPOPROTEIN"/>
    <property type="match status" value="1"/>
</dbReference>
<evidence type="ECO:0000313" key="2">
    <source>
        <dbReference type="Proteomes" id="UP000242258"/>
    </source>
</evidence>
<accession>A0A1E7Q4D3</accession>
<keyword evidence="2" id="KW-1185">Reference proteome</keyword>
<name>A0A1E7Q4D3_9GAMM</name>
<dbReference type="RefSeq" id="WP_070048575.1">
    <property type="nucleotide sequence ID" value="NZ_CBCSDO010000003.1"/>
</dbReference>